<name>A0A178WMW4_ARATH</name>
<dbReference type="ExpressionAtlas" id="A0A178WMW4">
    <property type="expression patterns" value="baseline and differential"/>
</dbReference>
<gene>
    <name evidence="10" type="ordered locus">AXX17_At1g24130</name>
</gene>
<sequence>MGKSKKKVLNKSLITHPSTSDDTLQLFDPTSSPTKEKVNWNNVLGISDYLSKQATRVKTLWTGETPKAESVKETMESYFKALLGFLLCCHGSTLGAGPTLSSIVHGSVKQIVDSSFRLFQGSVSLYDGSYEKGEKPSISAISQVSVIMKDVLNEMKKVKPACPSSEGEASGDDFSPEQIEVAKMVADIVYEAMTVIIVIRVITRMMEKENSNENSVFVESLEKLLKLCQRSGVVIEELGTCVYHPPLKIDKITQTVKILEGNLDEVEAQVEYMKRSSNAFPGVCRKLRDAIKLMEVGLEKRKDLNQILISRQNTLYNALQLLDPTASPMNRCS</sequence>
<evidence type="ECO:0000256" key="5">
    <source>
        <dbReference type="ARBA" id="ARBA00023242"/>
    </source>
</evidence>
<comment type="caution">
    <text evidence="10">The sequence shown here is derived from an EMBL/GenBank/DDBJ whole genome shotgun (WGS) entry which is preliminary data.</text>
</comment>
<accession>A0A178WMW4</accession>
<evidence type="ECO:0000313" key="10">
    <source>
        <dbReference type="EMBL" id="OAP19607.1"/>
    </source>
</evidence>
<keyword evidence="7" id="KW-0175">Coiled coil</keyword>
<dbReference type="Gene3D" id="1.20.1420.10">
    <property type="entry name" value="Talin, central domain"/>
    <property type="match status" value="1"/>
</dbReference>
<reference evidence="11" key="1">
    <citation type="journal article" date="2016" name="Proc. Natl. Acad. Sci. U.S.A.">
        <title>Chromosome-level assembly of Arabidopsis thaliana Ler reveals the extent of translocation and inversion polymorphisms.</title>
        <authorList>
            <person name="Zapata L."/>
            <person name="Ding J."/>
            <person name="Willing E.M."/>
            <person name="Hartwig B."/>
            <person name="Bezdan D."/>
            <person name="Jiao W.B."/>
            <person name="Patel V."/>
            <person name="Velikkakam James G."/>
            <person name="Koornneef M."/>
            <person name="Ossowski S."/>
            <person name="Schneeberger K."/>
        </authorList>
    </citation>
    <scope>NUCLEOTIDE SEQUENCE [LARGE SCALE GENOMIC DNA]</scope>
    <source>
        <strain evidence="11">cv. Landsberg erecta</strain>
    </source>
</reference>
<dbReference type="InterPro" id="IPR049318">
    <property type="entry name" value="GCIP_C"/>
</dbReference>
<dbReference type="GO" id="GO:0005634">
    <property type="term" value="C:nucleus"/>
    <property type="evidence" value="ECO:0007669"/>
    <property type="project" value="UniProtKB-SubCell"/>
</dbReference>
<evidence type="ECO:0000256" key="1">
    <source>
        <dbReference type="ARBA" id="ARBA00004123"/>
    </source>
</evidence>
<dbReference type="AlphaFoldDB" id="A0A178WMW4"/>
<comment type="subcellular location">
    <subcellularLocation>
        <location evidence="2">Cytoplasm</location>
    </subcellularLocation>
    <subcellularLocation>
        <location evidence="1">Nucleus</location>
    </subcellularLocation>
</comment>
<keyword evidence="6" id="KW-0131">Cell cycle</keyword>
<dbReference type="InterPro" id="IPR026907">
    <property type="entry name" value="GCIP-like"/>
</dbReference>
<dbReference type="Gene3D" id="1.20.1410.10">
    <property type="entry name" value="I/LWEQ domain"/>
    <property type="match status" value="1"/>
</dbReference>
<dbReference type="Pfam" id="PF20936">
    <property type="entry name" value="GCIP_C"/>
    <property type="match status" value="1"/>
</dbReference>
<evidence type="ECO:0000256" key="7">
    <source>
        <dbReference type="SAM" id="Coils"/>
    </source>
</evidence>
<dbReference type="EMBL" id="LUHQ01000001">
    <property type="protein sequence ID" value="OAP19607.1"/>
    <property type="molecule type" value="Genomic_DNA"/>
</dbReference>
<protein>
    <recommendedName>
        <fullName evidence="12">Grap2/cyclin-D-interacting protein</fullName>
    </recommendedName>
</protein>
<organism evidence="10 11">
    <name type="scientific">Arabidopsis thaliana</name>
    <name type="common">Mouse-ear cress</name>
    <dbReference type="NCBI Taxonomy" id="3702"/>
    <lineage>
        <taxon>Eukaryota</taxon>
        <taxon>Viridiplantae</taxon>
        <taxon>Streptophyta</taxon>
        <taxon>Embryophyta</taxon>
        <taxon>Tracheophyta</taxon>
        <taxon>Spermatophyta</taxon>
        <taxon>Magnoliopsida</taxon>
        <taxon>eudicotyledons</taxon>
        <taxon>Gunneridae</taxon>
        <taxon>Pentapetalae</taxon>
        <taxon>rosids</taxon>
        <taxon>malvids</taxon>
        <taxon>Brassicales</taxon>
        <taxon>Brassicaceae</taxon>
        <taxon>Camelineae</taxon>
        <taxon>Arabidopsis</taxon>
    </lineage>
</organism>
<evidence type="ECO:0000313" key="11">
    <source>
        <dbReference type="Proteomes" id="UP000078284"/>
    </source>
</evidence>
<dbReference type="GO" id="GO:0005737">
    <property type="term" value="C:cytoplasm"/>
    <property type="evidence" value="ECO:0007669"/>
    <property type="project" value="UniProtKB-SubCell"/>
</dbReference>
<dbReference type="PANTHER" id="PTHR15492:SF1">
    <property type="entry name" value="CYCLIN-D1-BINDING PROTEIN 1"/>
    <property type="match status" value="1"/>
</dbReference>
<feature type="domain" description="Cyclin-D1-binding protein 1-like N-terminal" evidence="8">
    <location>
        <begin position="44"/>
        <end position="139"/>
    </location>
</feature>
<keyword evidence="5" id="KW-0539">Nucleus</keyword>
<feature type="domain" description="Cyclin-D1-binding protein 1-like C-terminal" evidence="9">
    <location>
        <begin position="167"/>
        <end position="267"/>
    </location>
</feature>
<evidence type="ECO:0000256" key="6">
    <source>
        <dbReference type="ARBA" id="ARBA00023306"/>
    </source>
</evidence>
<evidence type="ECO:0000256" key="2">
    <source>
        <dbReference type="ARBA" id="ARBA00004496"/>
    </source>
</evidence>
<comment type="similarity">
    <text evidence="3">Belongs to the CCNDBP1 family.</text>
</comment>
<evidence type="ECO:0000259" key="8">
    <source>
        <dbReference type="Pfam" id="PF13324"/>
    </source>
</evidence>
<dbReference type="Proteomes" id="UP000078284">
    <property type="component" value="Chromosome 1"/>
</dbReference>
<evidence type="ECO:0000259" key="9">
    <source>
        <dbReference type="Pfam" id="PF20936"/>
    </source>
</evidence>
<feature type="coiled-coil region" evidence="7">
    <location>
        <begin position="249"/>
        <end position="276"/>
    </location>
</feature>
<keyword evidence="4" id="KW-0963">Cytoplasm</keyword>
<evidence type="ECO:0000256" key="3">
    <source>
        <dbReference type="ARBA" id="ARBA00008940"/>
    </source>
</evidence>
<evidence type="ECO:0008006" key="12">
    <source>
        <dbReference type="Google" id="ProtNLM"/>
    </source>
</evidence>
<evidence type="ECO:0000256" key="4">
    <source>
        <dbReference type="ARBA" id="ARBA00022490"/>
    </source>
</evidence>
<dbReference type="Pfam" id="PF13324">
    <property type="entry name" value="GCIP_N"/>
    <property type="match status" value="1"/>
</dbReference>
<dbReference type="InterPro" id="IPR049317">
    <property type="entry name" value="GCIP-like_N"/>
</dbReference>
<dbReference type="PANTHER" id="PTHR15492">
    <property type="entry name" value="CYCLIN D1-BINDING PROTEIN 1"/>
    <property type="match status" value="1"/>
</dbReference>
<proteinExistence type="inferred from homology"/>